<name>A0ABP9Q194_9PSEU</name>
<proteinExistence type="predicted"/>
<gene>
    <name evidence="2" type="ORF">GCM10023321_28890</name>
</gene>
<dbReference type="EMBL" id="BAABJP010000010">
    <property type="protein sequence ID" value="GAA5155462.1"/>
    <property type="molecule type" value="Genomic_DNA"/>
</dbReference>
<evidence type="ECO:0000313" key="3">
    <source>
        <dbReference type="Proteomes" id="UP001428817"/>
    </source>
</evidence>
<dbReference type="Proteomes" id="UP001428817">
    <property type="component" value="Unassembled WGS sequence"/>
</dbReference>
<sequence>MREAFSDRCGSNAPGNAATPSNDSNTNAVRIEVSPRHVFRTNAKYARESASWAP</sequence>
<feature type="region of interest" description="Disordered" evidence="1">
    <location>
        <begin position="1"/>
        <end position="27"/>
    </location>
</feature>
<comment type="caution">
    <text evidence="2">The sequence shown here is derived from an EMBL/GenBank/DDBJ whole genome shotgun (WGS) entry which is preliminary data.</text>
</comment>
<reference evidence="3" key="1">
    <citation type="journal article" date="2019" name="Int. J. Syst. Evol. Microbiol.">
        <title>The Global Catalogue of Microorganisms (GCM) 10K type strain sequencing project: providing services to taxonomists for standard genome sequencing and annotation.</title>
        <authorList>
            <consortium name="The Broad Institute Genomics Platform"/>
            <consortium name="The Broad Institute Genome Sequencing Center for Infectious Disease"/>
            <person name="Wu L."/>
            <person name="Ma J."/>
        </authorList>
    </citation>
    <scope>NUCLEOTIDE SEQUENCE [LARGE SCALE GENOMIC DNA]</scope>
    <source>
        <strain evidence="3">JCM 18303</strain>
    </source>
</reference>
<evidence type="ECO:0000313" key="2">
    <source>
        <dbReference type="EMBL" id="GAA5155462.1"/>
    </source>
</evidence>
<protein>
    <submittedName>
        <fullName evidence="2">Uncharacterized protein</fullName>
    </submittedName>
</protein>
<organism evidence="2 3">
    <name type="scientific">Pseudonocardia eucalypti</name>
    <dbReference type="NCBI Taxonomy" id="648755"/>
    <lineage>
        <taxon>Bacteria</taxon>
        <taxon>Bacillati</taxon>
        <taxon>Actinomycetota</taxon>
        <taxon>Actinomycetes</taxon>
        <taxon>Pseudonocardiales</taxon>
        <taxon>Pseudonocardiaceae</taxon>
        <taxon>Pseudonocardia</taxon>
    </lineage>
</organism>
<accession>A0ABP9Q194</accession>
<keyword evidence="3" id="KW-1185">Reference proteome</keyword>
<evidence type="ECO:0000256" key="1">
    <source>
        <dbReference type="SAM" id="MobiDB-lite"/>
    </source>
</evidence>
<feature type="compositionally biased region" description="Polar residues" evidence="1">
    <location>
        <begin position="18"/>
        <end position="27"/>
    </location>
</feature>